<sequence>MKQRGDPSRGQLRAPNDRAKPVFLEGKADTDQQAARCPPPGTFNRCSGAGAASQIVHRTGCAGITTISGPARKKQQVINQLITVLRAPSHAEYDKERSPMPTSL</sequence>
<organism evidence="2 3">
    <name type="scientific">Rangifer tarandus platyrhynchus</name>
    <name type="common">Svalbard reindeer</name>
    <dbReference type="NCBI Taxonomy" id="3082113"/>
    <lineage>
        <taxon>Eukaryota</taxon>
        <taxon>Metazoa</taxon>
        <taxon>Chordata</taxon>
        <taxon>Craniata</taxon>
        <taxon>Vertebrata</taxon>
        <taxon>Euteleostomi</taxon>
        <taxon>Mammalia</taxon>
        <taxon>Eutheria</taxon>
        <taxon>Laurasiatheria</taxon>
        <taxon>Artiodactyla</taxon>
        <taxon>Ruminantia</taxon>
        <taxon>Pecora</taxon>
        <taxon>Cervidae</taxon>
        <taxon>Odocoileinae</taxon>
        <taxon>Rangifer</taxon>
    </lineage>
</organism>
<protein>
    <submittedName>
        <fullName evidence="2">Uncharacterized protein</fullName>
    </submittedName>
</protein>
<feature type="region of interest" description="Disordered" evidence="1">
    <location>
        <begin position="1"/>
        <end position="22"/>
    </location>
</feature>
<name>A0ABN8Y050_RANTA</name>
<keyword evidence="3" id="KW-1185">Reference proteome</keyword>
<dbReference type="EMBL" id="OX459947">
    <property type="protein sequence ID" value="CAI9153828.1"/>
    <property type="molecule type" value="Genomic_DNA"/>
</dbReference>
<evidence type="ECO:0000256" key="1">
    <source>
        <dbReference type="SAM" id="MobiDB-lite"/>
    </source>
</evidence>
<reference evidence="2" key="1">
    <citation type="submission" date="2023-04" db="EMBL/GenBank/DDBJ databases">
        <authorList>
            <consortium name="ELIXIR-Norway"/>
        </authorList>
    </citation>
    <scope>NUCLEOTIDE SEQUENCE [LARGE SCALE GENOMIC DNA]</scope>
</reference>
<dbReference type="Proteomes" id="UP001176941">
    <property type="component" value="Chromosome 11"/>
</dbReference>
<proteinExistence type="predicted"/>
<evidence type="ECO:0000313" key="2">
    <source>
        <dbReference type="EMBL" id="CAI9153828.1"/>
    </source>
</evidence>
<gene>
    <name evidence="2" type="ORF">MRATA1EN1_LOCUS2790</name>
</gene>
<evidence type="ECO:0000313" key="3">
    <source>
        <dbReference type="Proteomes" id="UP001176941"/>
    </source>
</evidence>
<accession>A0ABN8Y050</accession>